<dbReference type="EMBL" id="JACGWS010000002">
    <property type="protein sequence ID" value="MBC8753924.1"/>
    <property type="molecule type" value="Genomic_DNA"/>
</dbReference>
<proteinExistence type="predicted"/>
<gene>
    <name evidence="1" type="ORF">H2O64_04530</name>
</gene>
<evidence type="ECO:0000313" key="2">
    <source>
        <dbReference type="Proteomes" id="UP000619238"/>
    </source>
</evidence>
<organism evidence="1 2">
    <name type="scientific">Kordia aestuariivivens</name>
    <dbReference type="NCBI Taxonomy" id="2759037"/>
    <lineage>
        <taxon>Bacteria</taxon>
        <taxon>Pseudomonadati</taxon>
        <taxon>Bacteroidota</taxon>
        <taxon>Flavobacteriia</taxon>
        <taxon>Flavobacteriales</taxon>
        <taxon>Flavobacteriaceae</taxon>
        <taxon>Kordia</taxon>
    </lineage>
</organism>
<protein>
    <submittedName>
        <fullName evidence="1">Uncharacterized protein</fullName>
    </submittedName>
</protein>
<accession>A0ABR7Q5T7</accession>
<name>A0ABR7Q5T7_9FLAO</name>
<dbReference type="RefSeq" id="WP_187560958.1">
    <property type="nucleotide sequence ID" value="NZ_JACGWS010000002.1"/>
</dbReference>
<comment type="caution">
    <text evidence="1">The sequence shown here is derived from an EMBL/GenBank/DDBJ whole genome shotgun (WGS) entry which is preliminary data.</text>
</comment>
<sequence>MNAQDQKKMGYLVIEKHTFVANKHLKPSESEIEAEKGKLRQFVEKEINSENPEDFINSMPKSELEHNTNDIKCLYVLDIYANFYESTASCDYTKPSNIFRYRQINRQTLDANEVIRNVKKNKYKIGQKFKNRELFISNDFEIIENRNKTKNIEGFHCFQVNLRRKTINNSHLPVYDFEMYVTEEIKLNYNPVWNYKDILEKYYPLEIIKKSREAIMTEITTWKIKSIDLKNE</sequence>
<evidence type="ECO:0000313" key="1">
    <source>
        <dbReference type="EMBL" id="MBC8753924.1"/>
    </source>
</evidence>
<dbReference type="Proteomes" id="UP000619238">
    <property type="component" value="Unassembled WGS sequence"/>
</dbReference>
<reference evidence="1 2" key="1">
    <citation type="submission" date="2020-07" db="EMBL/GenBank/DDBJ databases">
        <title>Description of Kordia aestuariivivens sp. nov., isolated from a tidal flat.</title>
        <authorList>
            <person name="Park S."/>
            <person name="Yoon J.-H."/>
        </authorList>
    </citation>
    <scope>NUCLEOTIDE SEQUENCE [LARGE SCALE GENOMIC DNA]</scope>
    <source>
        <strain evidence="1 2">YSTF-M3</strain>
    </source>
</reference>
<keyword evidence="2" id="KW-1185">Reference proteome</keyword>